<proteinExistence type="predicted"/>
<dbReference type="EnsemblPlants" id="AVESA.00010b.r2.4DG0774330.1">
    <property type="protein sequence ID" value="AVESA.00010b.r2.4DG0774330.1.CDS.1"/>
    <property type="gene ID" value="AVESA.00010b.r2.4DG0774330"/>
</dbReference>
<reference evidence="1" key="2">
    <citation type="submission" date="2025-09" db="UniProtKB">
        <authorList>
            <consortium name="EnsemblPlants"/>
        </authorList>
    </citation>
    <scope>IDENTIFICATION</scope>
</reference>
<reference evidence="1" key="1">
    <citation type="submission" date="2021-05" db="EMBL/GenBank/DDBJ databases">
        <authorList>
            <person name="Scholz U."/>
            <person name="Mascher M."/>
            <person name="Fiebig A."/>
        </authorList>
    </citation>
    <scope>NUCLEOTIDE SEQUENCE [LARGE SCALE GENOMIC DNA]</scope>
</reference>
<keyword evidence="2" id="KW-1185">Reference proteome</keyword>
<accession>A0ACD5XHI0</accession>
<sequence>MYLHRPTGEYRLLLQTGRFKVKDQIGCYVLSLGSDQHPRFIGWPETSSRIFGATVQVRDSLHWYPVYCPAEKNMPLYERKLVVVFDTIAESFRRMREPTIPGTSCIFDMDGTLGICTCSSSSRVVDIWVLQSYENEVWDLKYRIELPVAEITREFEDCGEYWEWDFDVVSVNAGVLLLVRTDGWLLHIDSDGKLVNSFYRRHRGLCMSECRFKQSLVQHAFFPALEGYVVNASPFI</sequence>
<dbReference type="Proteomes" id="UP001732700">
    <property type="component" value="Chromosome 4D"/>
</dbReference>
<organism evidence="1 2">
    <name type="scientific">Avena sativa</name>
    <name type="common">Oat</name>
    <dbReference type="NCBI Taxonomy" id="4498"/>
    <lineage>
        <taxon>Eukaryota</taxon>
        <taxon>Viridiplantae</taxon>
        <taxon>Streptophyta</taxon>
        <taxon>Embryophyta</taxon>
        <taxon>Tracheophyta</taxon>
        <taxon>Spermatophyta</taxon>
        <taxon>Magnoliopsida</taxon>
        <taxon>Liliopsida</taxon>
        <taxon>Poales</taxon>
        <taxon>Poaceae</taxon>
        <taxon>BOP clade</taxon>
        <taxon>Pooideae</taxon>
        <taxon>Poodae</taxon>
        <taxon>Poeae</taxon>
        <taxon>Poeae Chloroplast Group 1 (Aveneae type)</taxon>
        <taxon>Aveninae</taxon>
        <taxon>Avena</taxon>
    </lineage>
</organism>
<protein>
    <submittedName>
        <fullName evidence="1">Uncharacterized protein</fullName>
    </submittedName>
</protein>
<evidence type="ECO:0000313" key="2">
    <source>
        <dbReference type="Proteomes" id="UP001732700"/>
    </source>
</evidence>
<name>A0ACD5XHI0_AVESA</name>
<evidence type="ECO:0000313" key="1">
    <source>
        <dbReference type="EnsemblPlants" id="AVESA.00010b.r2.4DG0774330.1.CDS.1"/>
    </source>
</evidence>